<organism evidence="2 3">
    <name type="scientific">Lasallia pustulata</name>
    <dbReference type="NCBI Taxonomy" id="136370"/>
    <lineage>
        <taxon>Eukaryota</taxon>
        <taxon>Fungi</taxon>
        <taxon>Dikarya</taxon>
        <taxon>Ascomycota</taxon>
        <taxon>Pezizomycotina</taxon>
        <taxon>Lecanoromycetes</taxon>
        <taxon>OSLEUM clade</taxon>
        <taxon>Umbilicariomycetidae</taxon>
        <taxon>Umbilicariales</taxon>
        <taxon>Umbilicariaceae</taxon>
        <taxon>Lasallia</taxon>
    </lineage>
</organism>
<dbReference type="PANTHER" id="PTHR28069">
    <property type="entry name" value="GH20023P"/>
    <property type="match status" value="1"/>
</dbReference>
<dbReference type="Pfam" id="PF20179">
    <property type="entry name" value="MSS51_C"/>
    <property type="match status" value="1"/>
</dbReference>
<evidence type="ECO:0000259" key="1">
    <source>
        <dbReference type="Pfam" id="PF20179"/>
    </source>
</evidence>
<evidence type="ECO:0000313" key="2">
    <source>
        <dbReference type="EMBL" id="SLM40863.1"/>
    </source>
</evidence>
<feature type="domain" description="Mitochondrial splicing suppressor 51-like C-terminal" evidence="1">
    <location>
        <begin position="12"/>
        <end position="123"/>
    </location>
</feature>
<keyword evidence="3" id="KW-1185">Reference proteome</keyword>
<dbReference type="AlphaFoldDB" id="A0A1W5DCF4"/>
<accession>A0A1W5DCF4</accession>
<protein>
    <recommendedName>
        <fullName evidence="1">Mitochondrial splicing suppressor 51-like C-terminal domain-containing protein</fullName>
    </recommendedName>
</protein>
<evidence type="ECO:0000313" key="3">
    <source>
        <dbReference type="Proteomes" id="UP000192927"/>
    </source>
</evidence>
<sequence>MPSKSTGDELEDFGCCPACTGANRTRSVFIKRELYHEFAKTHLFASYPTDLIAAFHPGFSQEEVDSWRPTLERILDLDVPSVFTNYNVDEATEEEEILLKLGARFLKKPEENQWRGRYPYLDPATEPYAIYYLNYFWYIVKGKVEGGEAAR</sequence>
<name>A0A1W5DCF4_9LECA</name>
<reference evidence="3" key="1">
    <citation type="submission" date="2017-03" db="EMBL/GenBank/DDBJ databases">
        <authorList>
            <person name="Sharma R."/>
            <person name="Thines M."/>
        </authorList>
    </citation>
    <scope>NUCLEOTIDE SEQUENCE [LARGE SCALE GENOMIC DNA]</scope>
</reference>
<dbReference type="Proteomes" id="UP000192927">
    <property type="component" value="Unassembled WGS sequence"/>
</dbReference>
<dbReference type="EMBL" id="FWEW01003742">
    <property type="protein sequence ID" value="SLM40863.1"/>
    <property type="molecule type" value="Genomic_DNA"/>
</dbReference>
<dbReference type="InterPro" id="IPR046824">
    <property type="entry name" value="Mss51-like_C"/>
</dbReference>
<proteinExistence type="predicted"/>